<proteinExistence type="predicted"/>
<sequence>MTNQQGAYVPIGNDEEALNHDNCWWEGGDFVPAKEDAPRHSHIKFACAFAPFVSTDSIFSRSNDADDTSNVNPPENWSDTELPMEPSNTFKETAVAPYGMSNHYPIVGLLNAMIVDSKSLGSIPTKAVYTPPVLDAMQMTERQEYEDHRTMSISPLFGPDSSQSTSRPPSDVIIVSTDKVVFYADEYTLFNASNNRFNDLFPLQTKDKRHRILFLQEINSSEMQVFLQSIYNVASTDVPDFAILTQGIAWLPKYGIEVKTLVQPHTSIFDCFLSHAPVYPLEVYTCAAKYDLHDLAVQVSPYLLRVEPSNVTEEMAERMGSRYLWKYVSLHSRRVEVLKRLLVKGPDLHDITKDCGFRKQRELRAKWNLGVAQLVFVLKADTTTTAIREQILETTEDISCEECLKARDTRLNAILQEWSMSSVSTIYDLSPQLST</sequence>
<accession>V2XLT1</accession>
<dbReference type="HOGENOM" id="CLU_051530_0_1_1"/>
<feature type="region of interest" description="Disordered" evidence="1">
    <location>
        <begin position="62"/>
        <end position="85"/>
    </location>
</feature>
<dbReference type="STRING" id="1381753.V2XLT1"/>
<dbReference type="Proteomes" id="UP000017559">
    <property type="component" value="Unassembled WGS sequence"/>
</dbReference>
<evidence type="ECO:0000256" key="1">
    <source>
        <dbReference type="SAM" id="MobiDB-lite"/>
    </source>
</evidence>
<dbReference type="AlphaFoldDB" id="V2XLT1"/>
<dbReference type="KEGG" id="mrr:Moror_1741"/>
<evidence type="ECO:0000313" key="2">
    <source>
        <dbReference type="EMBL" id="ESK93460.1"/>
    </source>
</evidence>
<evidence type="ECO:0000313" key="3">
    <source>
        <dbReference type="Proteomes" id="UP000017559"/>
    </source>
</evidence>
<protein>
    <recommendedName>
        <fullName evidence="4">BTB domain-containing protein</fullName>
    </recommendedName>
</protein>
<reference evidence="2 3" key="1">
    <citation type="journal article" date="2014" name="BMC Genomics">
        <title>Genome and secretome analysis of the hemibiotrophic fungal pathogen, Moniliophthora roreri, which causes frosty pod rot disease of cacao: mechanisms of the biotrophic and necrotrophic phases.</title>
        <authorList>
            <person name="Meinhardt L.W."/>
            <person name="Costa G.G.L."/>
            <person name="Thomazella D.P.T."/>
            <person name="Teixeira P.J.P.L."/>
            <person name="Carazzolle M.F."/>
            <person name="Schuster S.C."/>
            <person name="Carlson J.E."/>
            <person name="Guiltinan M.J."/>
            <person name="Mieczkowski P."/>
            <person name="Farmer A."/>
            <person name="Ramaraj T."/>
            <person name="Crozier J."/>
            <person name="Davis R.E."/>
            <person name="Shao J."/>
            <person name="Melnick R.L."/>
            <person name="Pereira G.A.G."/>
            <person name="Bailey B.A."/>
        </authorList>
    </citation>
    <scope>NUCLEOTIDE SEQUENCE [LARGE SCALE GENOMIC DNA]</scope>
    <source>
        <strain evidence="2 3">MCA 2997</strain>
    </source>
</reference>
<feature type="compositionally biased region" description="Polar residues" evidence="1">
    <location>
        <begin position="62"/>
        <end position="79"/>
    </location>
</feature>
<comment type="caution">
    <text evidence="2">The sequence shown here is derived from an EMBL/GenBank/DDBJ whole genome shotgun (WGS) entry which is preliminary data.</text>
</comment>
<dbReference type="EMBL" id="AWSO01000194">
    <property type="protein sequence ID" value="ESK93460.1"/>
    <property type="molecule type" value="Genomic_DNA"/>
</dbReference>
<organism evidence="2 3">
    <name type="scientific">Moniliophthora roreri (strain MCA 2997)</name>
    <name type="common">Cocoa frosty pod rot fungus</name>
    <name type="synonym">Crinipellis roreri</name>
    <dbReference type="NCBI Taxonomy" id="1381753"/>
    <lineage>
        <taxon>Eukaryota</taxon>
        <taxon>Fungi</taxon>
        <taxon>Dikarya</taxon>
        <taxon>Basidiomycota</taxon>
        <taxon>Agaricomycotina</taxon>
        <taxon>Agaricomycetes</taxon>
        <taxon>Agaricomycetidae</taxon>
        <taxon>Agaricales</taxon>
        <taxon>Marasmiineae</taxon>
        <taxon>Marasmiaceae</taxon>
        <taxon>Moniliophthora</taxon>
    </lineage>
</organism>
<gene>
    <name evidence="2" type="ORF">Moror_1741</name>
</gene>
<keyword evidence="3" id="KW-1185">Reference proteome</keyword>
<name>V2XLT1_MONRO</name>
<evidence type="ECO:0008006" key="4">
    <source>
        <dbReference type="Google" id="ProtNLM"/>
    </source>
</evidence>
<dbReference type="OrthoDB" id="3265815at2759"/>